<sequence length="163" mass="18271">MLSLDDPRWRSYKTAIGADFDVASMLGQLLKSGPTKQLWDECWNYLVYQGEIGEVSYAAVPYLADLIRNSSEIDWNSVALISEIELARPDGPDIPAELQEDYMQTIASMPLVLSQHPQRQWDELTTRCAASCIALAKGQRELGRIYAEMSIEDGGEWLAGQIE</sequence>
<dbReference type="EMBL" id="CP036266">
    <property type="protein sequence ID" value="QDT24183.1"/>
    <property type="molecule type" value="Genomic_DNA"/>
</dbReference>
<evidence type="ECO:0000313" key="2">
    <source>
        <dbReference type="Proteomes" id="UP000320421"/>
    </source>
</evidence>
<reference evidence="1 2" key="1">
    <citation type="submission" date="2019-02" db="EMBL/GenBank/DDBJ databases">
        <title>Deep-cultivation of Planctomycetes and their phenomic and genomic characterization uncovers novel biology.</title>
        <authorList>
            <person name="Wiegand S."/>
            <person name="Jogler M."/>
            <person name="Boedeker C."/>
            <person name="Pinto D."/>
            <person name="Vollmers J."/>
            <person name="Rivas-Marin E."/>
            <person name="Kohn T."/>
            <person name="Peeters S.H."/>
            <person name="Heuer A."/>
            <person name="Rast P."/>
            <person name="Oberbeckmann S."/>
            <person name="Bunk B."/>
            <person name="Jeske O."/>
            <person name="Meyerdierks A."/>
            <person name="Storesund J.E."/>
            <person name="Kallscheuer N."/>
            <person name="Luecker S."/>
            <person name="Lage O.M."/>
            <person name="Pohl T."/>
            <person name="Merkel B.J."/>
            <person name="Hornburger P."/>
            <person name="Mueller R.-W."/>
            <person name="Bruemmer F."/>
            <person name="Labrenz M."/>
            <person name="Spormann A.M."/>
            <person name="Op den Camp H."/>
            <person name="Overmann J."/>
            <person name="Amann R."/>
            <person name="Jetten M.S.M."/>
            <person name="Mascher T."/>
            <person name="Medema M.H."/>
            <person name="Devos D.P."/>
            <person name="Kaster A.-K."/>
            <person name="Ovreas L."/>
            <person name="Rohde M."/>
            <person name="Galperin M.Y."/>
            <person name="Jogler C."/>
        </authorList>
    </citation>
    <scope>NUCLEOTIDE SEQUENCE [LARGE SCALE GENOMIC DNA]</scope>
    <source>
        <strain evidence="1 2">HG66A1</strain>
    </source>
</reference>
<keyword evidence="2" id="KW-1185">Reference proteome</keyword>
<proteinExistence type="predicted"/>
<protein>
    <submittedName>
        <fullName evidence="1">Uncharacterized protein</fullName>
    </submittedName>
</protein>
<dbReference type="OrthoDB" id="796912at2"/>
<accession>A0A517PXT1</accession>
<gene>
    <name evidence="1" type="ORF">HG66A1_60150</name>
</gene>
<evidence type="ECO:0000313" key="1">
    <source>
        <dbReference type="EMBL" id="QDT24183.1"/>
    </source>
</evidence>
<organism evidence="1 2">
    <name type="scientific">Gimesia chilikensis</name>
    <dbReference type="NCBI Taxonomy" id="2605989"/>
    <lineage>
        <taxon>Bacteria</taxon>
        <taxon>Pseudomonadati</taxon>
        <taxon>Planctomycetota</taxon>
        <taxon>Planctomycetia</taxon>
        <taxon>Planctomycetales</taxon>
        <taxon>Planctomycetaceae</taxon>
        <taxon>Gimesia</taxon>
    </lineage>
</organism>
<dbReference type="Proteomes" id="UP000320421">
    <property type="component" value="Chromosome"/>
</dbReference>
<dbReference type="RefSeq" id="WP_145192675.1">
    <property type="nucleotide sequence ID" value="NZ_CP036266.1"/>
</dbReference>
<dbReference type="AlphaFoldDB" id="A0A517PXT1"/>
<name>A0A517PXT1_9PLAN</name>